<dbReference type="Proteomes" id="UP000196228">
    <property type="component" value="Chromosome"/>
</dbReference>
<name>A0A1Y0HXT6_CELCE</name>
<gene>
    <name evidence="4" type="ORF">CBR64_17665</name>
</gene>
<accession>A0A1Y0HXT6</accession>
<dbReference type="PROSITE" id="PS51186">
    <property type="entry name" value="GNAT"/>
    <property type="match status" value="1"/>
</dbReference>
<keyword evidence="1" id="KW-0046">Antibiotic resistance</keyword>
<feature type="region of interest" description="Disordered" evidence="2">
    <location>
        <begin position="163"/>
        <end position="187"/>
    </location>
</feature>
<dbReference type="Gene3D" id="3.40.630.30">
    <property type="match status" value="1"/>
</dbReference>
<dbReference type="PANTHER" id="PTHR31438:SF1">
    <property type="entry name" value="LYSINE N-ACYLTRANSFERASE C17G9.06C-RELATED"/>
    <property type="match status" value="1"/>
</dbReference>
<protein>
    <submittedName>
        <fullName evidence="4">GNAT family N-acetyltransferase</fullName>
    </submittedName>
</protein>
<dbReference type="GO" id="GO:0016410">
    <property type="term" value="F:N-acyltransferase activity"/>
    <property type="evidence" value="ECO:0007669"/>
    <property type="project" value="TreeGrafter"/>
</dbReference>
<proteinExistence type="predicted"/>
<evidence type="ECO:0000256" key="1">
    <source>
        <dbReference type="ARBA" id="ARBA00023251"/>
    </source>
</evidence>
<keyword evidence="4" id="KW-0808">Transferase</keyword>
<feature type="domain" description="N-acetyltransferase" evidence="3">
    <location>
        <begin position="9"/>
        <end position="185"/>
    </location>
</feature>
<evidence type="ECO:0000313" key="5">
    <source>
        <dbReference type="Proteomes" id="UP000196228"/>
    </source>
</evidence>
<sequence>MTRAAGPQIAFRRLARPDLPLLAAWLARPHVARWWHHETTSAAVERDFGPSVRGEEPGEDLVVLLDGTPVGLVQRSFLRDYPQYRDELVAAGVEVPDGTVTLDYLLGDPARTRRGLGTLLVAETVRRTWAGLPGATTIVVPVPVGNTASRRVLEKAGLRRVADADLEPDNPADPPLHAVYRAERPAS</sequence>
<reference evidence="4 5" key="1">
    <citation type="submission" date="2017-05" db="EMBL/GenBank/DDBJ databases">
        <authorList>
            <person name="Song R."/>
            <person name="Chenine A.L."/>
            <person name="Ruprecht R.M."/>
        </authorList>
    </citation>
    <scope>NUCLEOTIDE SEQUENCE [LARGE SCALE GENOMIC DNA]</scope>
    <source>
        <strain evidence="4 5">PSBB019</strain>
    </source>
</reference>
<dbReference type="EMBL" id="CP021383">
    <property type="protein sequence ID" value="ARU52992.1"/>
    <property type="molecule type" value="Genomic_DNA"/>
</dbReference>
<dbReference type="InterPro" id="IPR000182">
    <property type="entry name" value="GNAT_dom"/>
</dbReference>
<evidence type="ECO:0000313" key="4">
    <source>
        <dbReference type="EMBL" id="ARU52992.1"/>
    </source>
</evidence>
<dbReference type="OrthoDB" id="9814648at2"/>
<dbReference type="Pfam" id="PF13523">
    <property type="entry name" value="Acetyltransf_8"/>
    <property type="match status" value="1"/>
</dbReference>
<dbReference type="RefSeq" id="WP_087471930.1">
    <property type="nucleotide sequence ID" value="NZ_CP021383.1"/>
</dbReference>
<dbReference type="KEGG" id="cceu:CBR64_17665"/>
<dbReference type="InterPro" id="IPR016181">
    <property type="entry name" value="Acyl_CoA_acyltransferase"/>
</dbReference>
<evidence type="ECO:0000259" key="3">
    <source>
        <dbReference type="PROSITE" id="PS51186"/>
    </source>
</evidence>
<organism evidence="4 5">
    <name type="scientific">Cellulosimicrobium cellulans</name>
    <name type="common">Arthrobacter luteus</name>
    <dbReference type="NCBI Taxonomy" id="1710"/>
    <lineage>
        <taxon>Bacteria</taxon>
        <taxon>Bacillati</taxon>
        <taxon>Actinomycetota</taxon>
        <taxon>Actinomycetes</taxon>
        <taxon>Micrococcales</taxon>
        <taxon>Promicromonosporaceae</taxon>
        <taxon>Cellulosimicrobium</taxon>
    </lineage>
</organism>
<dbReference type="AlphaFoldDB" id="A0A1Y0HXT6"/>
<dbReference type="SUPFAM" id="SSF55729">
    <property type="entry name" value="Acyl-CoA N-acyltransferases (Nat)"/>
    <property type="match status" value="1"/>
</dbReference>
<evidence type="ECO:0000256" key="2">
    <source>
        <dbReference type="SAM" id="MobiDB-lite"/>
    </source>
</evidence>
<dbReference type="GO" id="GO:0046677">
    <property type="term" value="P:response to antibiotic"/>
    <property type="evidence" value="ECO:0007669"/>
    <property type="project" value="UniProtKB-KW"/>
</dbReference>
<dbReference type="PANTHER" id="PTHR31438">
    <property type="entry name" value="LYSINE N-ACYLTRANSFERASE C17G9.06C-RELATED"/>
    <property type="match status" value="1"/>
</dbReference>